<organism evidence="1 2">
    <name type="scientific">Elysia crispata</name>
    <name type="common">lettuce slug</name>
    <dbReference type="NCBI Taxonomy" id="231223"/>
    <lineage>
        <taxon>Eukaryota</taxon>
        <taxon>Metazoa</taxon>
        <taxon>Spiralia</taxon>
        <taxon>Lophotrochozoa</taxon>
        <taxon>Mollusca</taxon>
        <taxon>Gastropoda</taxon>
        <taxon>Heterobranchia</taxon>
        <taxon>Euthyneura</taxon>
        <taxon>Panpulmonata</taxon>
        <taxon>Sacoglossa</taxon>
        <taxon>Placobranchoidea</taxon>
        <taxon>Plakobranchidae</taxon>
        <taxon>Elysia</taxon>
    </lineage>
</organism>
<protein>
    <submittedName>
        <fullName evidence="1">Uncharacterized protein</fullName>
    </submittedName>
</protein>
<dbReference type="EMBL" id="JAWDGP010007172">
    <property type="protein sequence ID" value="KAK3728814.1"/>
    <property type="molecule type" value="Genomic_DNA"/>
</dbReference>
<sequence>MCGVENSDVISLFVLYQMEDSIPLANSATPVYRDITKRVDTVTYTQTQTHSVLPAHNVGSLSWWPVALCVQSARYGVYLYMYRLQLRQAPVACELRVAEVNLRALQSRLWSLQPGLGRTVDLDLDLILNPALIYRNKNCWIPGSNGVLAWYITSVVDS</sequence>
<reference evidence="1" key="1">
    <citation type="journal article" date="2023" name="G3 (Bethesda)">
        <title>A reference genome for the long-term kleptoplast-retaining sea slug Elysia crispata morphotype clarki.</title>
        <authorList>
            <person name="Eastman K.E."/>
            <person name="Pendleton A.L."/>
            <person name="Shaikh M.A."/>
            <person name="Suttiyut T."/>
            <person name="Ogas R."/>
            <person name="Tomko P."/>
            <person name="Gavelis G."/>
            <person name="Widhalm J.R."/>
            <person name="Wisecaver J.H."/>
        </authorList>
    </citation>
    <scope>NUCLEOTIDE SEQUENCE</scope>
    <source>
        <strain evidence="1">ECLA1</strain>
    </source>
</reference>
<name>A0AAE1CQH8_9GAST</name>
<evidence type="ECO:0000313" key="2">
    <source>
        <dbReference type="Proteomes" id="UP001283361"/>
    </source>
</evidence>
<comment type="caution">
    <text evidence="1">The sequence shown here is derived from an EMBL/GenBank/DDBJ whole genome shotgun (WGS) entry which is preliminary data.</text>
</comment>
<dbReference type="Proteomes" id="UP001283361">
    <property type="component" value="Unassembled WGS sequence"/>
</dbReference>
<evidence type="ECO:0000313" key="1">
    <source>
        <dbReference type="EMBL" id="KAK3728814.1"/>
    </source>
</evidence>
<gene>
    <name evidence="1" type="ORF">RRG08_013536</name>
</gene>
<keyword evidence="2" id="KW-1185">Reference proteome</keyword>
<accession>A0AAE1CQH8</accession>
<proteinExistence type="predicted"/>
<dbReference type="AlphaFoldDB" id="A0AAE1CQH8"/>